<dbReference type="InterPro" id="IPR036388">
    <property type="entry name" value="WH-like_DNA-bd_sf"/>
</dbReference>
<dbReference type="SUPFAM" id="SSF46785">
    <property type="entry name" value="Winged helix' DNA-binding domain"/>
    <property type="match status" value="1"/>
</dbReference>
<protein>
    <submittedName>
        <fullName evidence="1">Uncharacterized protein</fullName>
    </submittedName>
</protein>
<proteinExistence type="predicted"/>
<dbReference type="Gene3D" id="1.10.10.10">
    <property type="entry name" value="Winged helix-like DNA-binding domain superfamily/Winged helix DNA-binding domain"/>
    <property type="match status" value="1"/>
</dbReference>
<accession>A0A562KCV1</accession>
<keyword evidence="2" id="KW-1185">Reference proteome</keyword>
<organism evidence="1 2">
    <name type="scientific">Sphingobium wenxiniae (strain DSM 21828 / CGMCC 1.7748 / JZ-1)</name>
    <dbReference type="NCBI Taxonomy" id="595605"/>
    <lineage>
        <taxon>Bacteria</taxon>
        <taxon>Pseudomonadati</taxon>
        <taxon>Pseudomonadota</taxon>
        <taxon>Alphaproteobacteria</taxon>
        <taxon>Sphingomonadales</taxon>
        <taxon>Sphingomonadaceae</taxon>
        <taxon>Sphingobium</taxon>
    </lineage>
</organism>
<evidence type="ECO:0000313" key="2">
    <source>
        <dbReference type="Proteomes" id="UP000316624"/>
    </source>
</evidence>
<evidence type="ECO:0000313" key="1">
    <source>
        <dbReference type="EMBL" id="TWH93227.1"/>
    </source>
</evidence>
<dbReference type="Proteomes" id="UP000316624">
    <property type="component" value="Unassembled WGS sequence"/>
</dbReference>
<dbReference type="RefSeq" id="WP_145073419.1">
    <property type="nucleotide sequence ID" value="NZ_JACIIY010000006.1"/>
</dbReference>
<reference evidence="1 2" key="1">
    <citation type="journal article" date="2015" name="Stand. Genomic Sci.">
        <title>Genomic Encyclopedia of Bacterial and Archaeal Type Strains, Phase III: the genomes of soil and plant-associated and newly described type strains.</title>
        <authorList>
            <person name="Whitman W.B."/>
            <person name="Woyke T."/>
            <person name="Klenk H.P."/>
            <person name="Zhou Y."/>
            <person name="Lilburn T.G."/>
            <person name="Beck B.J."/>
            <person name="De Vos P."/>
            <person name="Vandamme P."/>
            <person name="Eisen J.A."/>
            <person name="Garrity G."/>
            <person name="Hugenholtz P."/>
            <person name="Kyrpides N.C."/>
        </authorList>
    </citation>
    <scope>NUCLEOTIDE SEQUENCE [LARGE SCALE GENOMIC DNA]</scope>
    <source>
        <strain evidence="1 2">CGMCC 1.7748</strain>
    </source>
</reference>
<gene>
    <name evidence="1" type="ORF">IQ35_02134</name>
</gene>
<dbReference type="AlphaFoldDB" id="A0A562KCV1"/>
<sequence>MNHKLSLNDHKALSYLAEEGPHLTCRVAYACGMTFIRRRTPAAAYTMLRRLERWGYVEKPATTPGGYALWRITDAGRNAVQP</sequence>
<name>A0A562KCV1_SPHWJ</name>
<dbReference type="EMBL" id="VLKK01000007">
    <property type="protein sequence ID" value="TWH93227.1"/>
    <property type="molecule type" value="Genomic_DNA"/>
</dbReference>
<dbReference type="InterPro" id="IPR036390">
    <property type="entry name" value="WH_DNA-bd_sf"/>
</dbReference>
<comment type="caution">
    <text evidence="1">The sequence shown here is derived from an EMBL/GenBank/DDBJ whole genome shotgun (WGS) entry which is preliminary data.</text>
</comment>